<evidence type="ECO:0000259" key="1">
    <source>
        <dbReference type="Pfam" id="PF18478"/>
    </source>
</evidence>
<organism evidence="2 3">
    <name type="scientific">Yaniella flava</name>
    <dbReference type="NCBI Taxonomy" id="287930"/>
    <lineage>
        <taxon>Bacteria</taxon>
        <taxon>Bacillati</taxon>
        <taxon>Actinomycetota</taxon>
        <taxon>Actinomycetes</taxon>
        <taxon>Micrococcales</taxon>
        <taxon>Micrococcaceae</taxon>
        <taxon>Yaniella</taxon>
    </lineage>
</organism>
<proteinExistence type="predicted"/>
<accession>A0ABP5GCG6</accession>
<keyword evidence="3" id="KW-1185">Reference proteome</keyword>
<dbReference type="Proteomes" id="UP001501461">
    <property type="component" value="Unassembled WGS sequence"/>
</dbReference>
<dbReference type="RefSeq" id="WP_343959258.1">
    <property type="nucleotide sequence ID" value="NZ_BAAAMN010000049.1"/>
</dbReference>
<evidence type="ECO:0000313" key="3">
    <source>
        <dbReference type="Proteomes" id="UP001501461"/>
    </source>
</evidence>
<name>A0ABP5GCG6_9MICC</name>
<reference evidence="3" key="1">
    <citation type="journal article" date="2019" name="Int. J. Syst. Evol. Microbiol.">
        <title>The Global Catalogue of Microorganisms (GCM) 10K type strain sequencing project: providing services to taxonomists for standard genome sequencing and annotation.</title>
        <authorList>
            <consortium name="The Broad Institute Genomics Platform"/>
            <consortium name="The Broad Institute Genome Sequencing Center for Infectious Disease"/>
            <person name="Wu L."/>
            <person name="Ma J."/>
        </authorList>
    </citation>
    <scope>NUCLEOTIDE SEQUENCE [LARGE SCALE GENOMIC DNA]</scope>
    <source>
        <strain evidence="3">JCM 13595</strain>
    </source>
</reference>
<dbReference type="EMBL" id="BAAAMN010000049">
    <property type="protein sequence ID" value="GAA2043367.1"/>
    <property type="molecule type" value="Genomic_DNA"/>
</dbReference>
<dbReference type="InterPro" id="IPR041375">
    <property type="entry name" value="VapC45_PIN-like"/>
</dbReference>
<sequence length="140" mass="16110">MKFLIDENEFKPLIDPLRMILPHYEFHHVYDLNLGGTLDLPLFSWMKDNRYTAIITQDGAQLDNRDERQALIESGIHWIGRKQLKNLAGMRLVSTAVATYVAAFPHILEELEQAIEPMLLRVMNVQAGKQERVKASPLRA</sequence>
<feature type="domain" description="VapC45 PIN like" evidence="1">
    <location>
        <begin position="1"/>
        <end position="78"/>
    </location>
</feature>
<protein>
    <recommendedName>
        <fullName evidence="1">VapC45 PIN like domain-containing protein</fullName>
    </recommendedName>
</protein>
<gene>
    <name evidence="2" type="ORF">GCM10009720_25260</name>
</gene>
<comment type="caution">
    <text evidence="2">The sequence shown here is derived from an EMBL/GenBank/DDBJ whole genome shotgun (WGS) entry which is preliminary data.</text>
</comment>
<dbReference type="Pfam" id="PF18478">
    <property type="entry name" value="PIN_10"/>
    <property type="match status" value="1"/>
</dbReference>
<evidence type="ECO:0000313" key="2">
    <source>
        <dbReference type="EMBL" id="GAA2043367.1"/>
    </source>
</evidence>